<protein>
    <submittedName>
        <fullName evidence="2">Uncharacterized protein</fullName>
    </submittedName>
</protein>
<reference evidence="2 3" key="1">
    <citation type="journal article" date="2016" name="Genome Biol. Evol.">
        <title>Divergent and convergent evolution of fungal pathogenicity.</title>
        <authorList>
            <person name="Shang Y."/>
            <person name="Xiao G."/>
            <person name="Zheng P."/>
            <person name="Cen K."/>
            <person name="Zhan S."/>
            <person name="Wang C."/>
        </authorList>
    </citation>
    <scope>NUCLEOTIDE SEQUENCE [LARGE SCALE GENOMIC DNA]</scope>
    <source>
        <strain evidence="2 3">RCEF 264</strain>
    </source>
</reference>
<gene>
    <name evidence="2" type="ORF">SPI_04861</name>
</gene>
<evidence type="ECO:0000313" key="3">
    <source>
        <dbReference type="Proteomes" id="UP000076874"/>
    </source>
</evidence>
<evidence type="ECO:0000256" key="1">
    <source>
        <dbReference type="SAM" id="MobiDB-lite"/>
    </source>
</evidence>
<evidence type="ECO:0000313" key="2">
    <source>
        <dbReference type="EMBL" id="OAA62002.1"/>
    </source>
</evidence>
<feature type="region of interest" description="Disordered" evidence="1">
    <location>
        <begin position="441"/>
        <end position="465"/>
    </location>
</feature>
<dbReference type="AlphaFoldDB" id="A0A167UXB6"/>
<keyword evidence="3" id="KW-1185">Reference proteome</keyword>
<proteinExistence type="predicted"/>
<dbReference type="STRING" id="1081102.A0A167UXB6"/>
<dbReference type="Proteomes" id="UP000076874">
    <property type="component" value="Unassembled WGS sequence"/>
</dbReference>
<comment type="caution">
    <text evidence="2">The sequence shown here is derived from an EMBL/GenBank/DDBJ whole genome shotgun (WGS) entry which is preliminary data.</text>
</comment>
<accession>A0A167UXB6</accession>
<sequence length="634" mass="70189">MHSVQPGEAGEPYFRGADVIRCCLRILLTFSHPDNHIAITGEPALATHAYTRGVVSPPKAFLDRQIGSRVEFGLHGQPMWPSSLFQRPFPFIALALQLATSYDPALPKFHEDMRPVPLGLAYNNNNGKYGIAVFDISDLDNVRYGIVAAGHTRVYIERIVESMEFHYDYITDMPTRTPLSARAYMAKFGYESAGHPFDRDAALLLETRPLITPEALTPVWPFNGPEEQVPDHRTSTIREPLLDQAAVCLVEDLLGLEKIDEDDHDSDGITLLMSHLAESSLLRRGVKLTLTGACSAALRHRMWFPTESLFTSRSAFFEAFPVQHLLLQKQVTQAASIATNNHTNHSNKAFFPYYLNMTDTLLRPEAFAASFLTFLAGFLLRGVDAPNGLPFLFARSAPRLDELAIRPVDSITRGGVEVALPPAENLAIPLLPFERYEYARGPSTSSQRSRDGDSDVDSDQDVVSATQSVSPLRMKELSTLDCWPLVSDLVPGSWTALVSVETPPPPVDQETRGGSHWIDDDVDEVVVCYAFVRVRDRIRPGDPFAAGAVDLVCDIAAFLQATTPSDVDVAVVEQRLAELEAWLRQKHRSLPSTTDKCLRVLGEGEARDLLSTFLEDAATYGREALRVAMQQGVF</sequence>
<dbReference type="OrthoDB" id="3515175at2759"/>
<organism evidence="2 3">
    <name type="scientific">Niveomyces insectorum RCEF 264</name>
    <dbReference type="NCBI Taxonomy" id="1081102"/>
    <lineage>
        <taxon>Eukaryota</taxon>
        <taxon>Fungi</taxon>
        <taxon>Dikarya</taxon>
        <taxon>Ascomycota</taxon>
        <taxon>Pezizomycotina</taxon>
        <taxon>Sordariomycetes</taxon>
        <taxon>Hypocreomycetidae</taxon>
        <taxon>Hypocreales</taxon>
        <taxon>Cordycipitaceae</taxon>
        <taxon>Niveomyces</taxon>
    </lineage>
</organism>
<name>A0A167UXB6_9HYPO</name>
<dbReference type="EMBL" id="AZHD01000007">
    <property type="protein sequence ID" value="OAA62002.1"/>
    <property type="molecule type" value="Genomic_DNA"/>
</dbReference>